<organism evidence="1 2">
    <name type="scientific">Caerostris extrusa</name>
    <name type="common">Bark spider</name>
    <name type="synonym">Caerostris bankana</name>
    <dbReference type="NCBI Taxonomy" id="172846"/>
    <lineage>
        <taxon>Eukaryota</taxon>
        <taxon>Metazoa</taxon>
        <taxon>Ecdysozoa</taxon>
        <taxon>Arthropoda</taxon>
        <taxon>Chelicerata</taxon>
        <taxon>Arachnida</taxon>
        <taxon>Araneae</taxon>
        <taxon>Araneomorphae</taxon>
        <taxon>Entelegynae</taxon>
        <taxon>Araneoidea</taxon>
        <taxon>Araneidae</taxon>
        <taxon>Caerostris</taxon>
    </lineage>
</organism>
<comment type="caution">
    <text evidence="1">The sequence shown here is derived from an EMBL/GenBank/DDBJ whole genome shotgun (WGS) entry which is preliminary data.</text>
</comment>
<name>A0AAV4P1Q0_CAEEX</name>
<reference evidence="1 2" key="1">
    <citation type="submission" date="2021-06" db="EMBL/GenBank/DDBJ databases">
        <title>Caerostris extrusa draft genome.</title>
        <authorList>
            <person name="Kono N."/>
            <person name="Arakawa K."/>
        </authorList>
    </citation>
    <scope>NUCLEOTIDE SEQUENCE [LARGE SCALE GENOMIC DNA]</scope>
</reference>
<gene>
    <name evidence="1" type="ORF">CEXT_613351</name>
</gene>
<evidence type="ECO:0000313" key="1">
    <source>
        <dbReference type="EMBL" id="GIX91162.1"/>
    </source>
</evidence>
<sequence>MTRLHPNNFSCDFKTPSTSVVGHRHEKIWLRPSRLAALVSTQFIRLDSILAATFHEISKHPRLLSSAIDMKRYGSAVQISRLGLNRASYLNEEGRSLFRTSGSVLTNFIPSSSRIRN</sequence>
<protein>
    <submittedName>
        <fullName evidence="1">Uncharacterized protein</fullName>
    </submittedName>
</protein>
<accession>A0AAV4P1Q0</accession>
<proteinExistence type="predicted"/>
<evidence type="ECO:0000313" key="2">
    <source>
        <dbReference type="Proteomes" id="UP001054945"/>
    </source>
</evidence>
<dbReference type="EMBL" id="BPLR01003999">
    <property type="protein sequence ID" value="GIX91162.1"/>
    <property type="molecule type" value="Genomic_DNA"/>
</dbReference>
<dbReference type="AlphaFoldDB" id="A0AAV4P1Q0"/>
<dbReference type="Proteomes" id="UP001054945">
    <property type="component" value="Unassembled WGS sequence"/>
</dbReference>
<keyword evidence="2" id="KW-1185">Reference proteome</keyword>